<keyword evidence="2" id="KW-0812">Transmembrane</keyword>
<dbReference type="EMBL" id="CAAE01015031">
    <property type="protein sequence ID" value="CAG11195.1"/>
    <property type="molecule type" value="Genomic_DNA"/>
</dbReference>
<proteinExistence type="predicted"/>
<comment type="caution">
    <text evidence="3">The sequence shown here is derived from an EMBL/GenBank/DDBJ whole genome shotgun (WGS) entry which is preliminary data.</text>
</comment>
<feature type="compositionally biased region" description="Low complexity" evidence="1">
    <location>
        <begin position="358"/>
        <end position="374"/>
    </location>
</feature>
<feature type="compositionally biased region" description="Acidic residues" evidence="1">
    <location>
        <begin position="225"/>
        <end position="243"/>
    </location>
</feature>
<dbReference type="OrthoDB" id="6234674at2759"/>
<feature type="transmembrane region" description="Helical" evidence="2">
    <location>
        <begin position="20"/>
        <end position="43"/>
    </location>
</feature>
<evidence type="ECO:0000256" key="2">
    <source>
        <dbReference type="SAM" id="Phobius"/>
    </source>
</evidence>
<evidence type="ECO:0000313" key="3">
    <source>
        <dbReference type="EMBL" id="CAG11195.1"/>
    </source>
</evidence>
<keyword evidence="2" id="KW-1133">Transmembrane helix</keyword>
<name>Q4RK87_TETNG</name>
<feature type="region of interest" description="Disordered" evidence="1">
    <location>
        <begin position="358"/>
        <end position="386"/>
    </location>
</feature>
<dbReference type="KEGG" id="tng:GSTEN00033067G001"/>
<accession>Q4RK87</accession>
<keyword evidence="2" id="KW-0472">Membrane</keyword>
<protein>
    <submittedName>
        <fullName evidence="3">(spotted green pufferfish) hypothetical protein</fullName>
    </submittedName>
</protein>
<reference evidence="3" key="2">
    <citation type="submission" date="2004-02" db="EMBL/GenBank/DDBJ databases">
        <authorList>
            <consortium name="Genoscope"/>
            <consortium name="Whitehead Institute Centre for Genome Research"/>
        </authorList>
    </citation>
    <scope>NUCLEOTIDE SEQUENCE</scope>
</reference>
<organism evidence="3">
    <name type="scientific">Tetraodon nigroviridis</name>
    <name type="common">Spotted green pufferfish</name>
    <name type="synonym">Chelonodon nigroviridis</name>
    <dbReference type="NCBI Taxonomy" id="99883"/>
    <lineage>
        <taxon>Eukaryota</taxon>
        <taxon>Metazoa</taxon>
        <taxon>Chordata</taxon>
        <taxon>Craniata</taxon>
        <taxon>Vertebrata</taxon>
        <taxon>Euteleostomi</taxon>
        <taxon>Actinopterygii</taxon>
        <taxon>Neopterygii</taxon>
        <taxon>Teleostei</taxon>
        <taxon>Neoteleostei</taxon>
        <taxon>Acanthomorphata</taxon>
        <taxon>Eupercaria</taxon>
        <taxon>Tetraodontiformes</taxon>
        <taxon>Tetradontoidea</taxon>
        <taxon>Tetraodontidae</taxon>
        <taxon>Tetraodon</taxon>
    </lineage>
</organism>
<gene>
    <name evidence="3" type="ORF">GSTENG00033067001</name>
</gene>
<sequence>MDSYPVSSQLLEYVPEPLLAGVLGGVGFMGLALALLLGSACVVSRKMGRRCRRKKDAQHLPRHEPYAETDYSRFADLGSVCSNSSLATLPRKDSKPNLTFPVLPHIRRGLGQPATNASALVLQMEHEREKGNLNHCLKLAQEREELEKELHRAPASPWGFRRQMDSPTSVFKDKQTETQMDDSCCQKRSSLSRGSVSTLSFRGNKRAERANSARSSRAEALFSDATEEEASVEMSVDEPELEESMTTPSRLMLHHRIASHLQHSHSPAKKSWYEDMRSIASCNQAGSPFGGGSIRSTPPDSRLCWKSVLRSQSLDLRRQREEEFLTPDAWINSLSQENCSLLSSGRPGSSFLENQALSSRKISTSPSTSKLPPLQHSVSPEGTSEKLPLKKKNISLNSGYTNKRMWPSGGVYREARFLRDDGECLHVCPRGQPSRRVRD</sequence>
<reference evidence="3" key="1">
    <citation type="journal article" date="2004" name="Nature">
        <title>Genome duplication in the teleost fish Tetraodon nigroviridis reveals the early vertebrate proto-karyotype.</title>
        <authorList>
            <person name="Jaillon O."/>
            <person name="Aury J.-M."/>
            <person name="Brunet F."/>
            <person name="Petit J.-L."/>
            <person name="Stange-Thomann N."/>
            <person name="Mauceli E."/>
            <person name="Bouneau L."/>
            <person name="Fischer C."/>
            <person name="Ozouf-Costaz C."/>
            <person name="Bernot A."/>
            <person name="Nicaud S."/>
            <person name="Jaffe D."/>
            <person name="Fisher S."/>
            <person name="Lutfalla G."/>
            <person name="Dossat C."/>
            <person name="Segurens B."/>
            <person name="Dasilva C."/>
            <person name="Salanoubat M."/>
            <person name="Levy M."/>
            <person name="Boudet N."/>
            <person name="Castellano S."/>
            <person name="Anthouard V."/>
            <person name="Jubin C."/>
            <person name="Castelli V."/>
            <person name="Katinka M."/>
            <person name="Vacherie B."/>
            <person name="Biemont C."/>
            <person name="Skalli Z."/>
            <person name="Cattolico L."/>
            <person name="Poulain J."/>
            <person name="De Berardinis V."/>
            <person name="Cruaud C."/>
            <person name="Duprat S."/>
            <person name="Brottier P."/>
            <person name="Coutanceau J.-P."/>
            <person name="Gouzy J."/>
            <person name="Parra G."/>
            <person name="Lardier G."/>
            <person name="Chapple C."/>
            <person name="McKernan K.J."/>
            <person name="McEwan P."/>
            <person name="Bosak S."/>
            <person name="Kellis M."/>
            <person name="Volff J.-N."/>
            <person name="Guigo R."/>
            <person name="Zody M.C."/>
            <person name="Mesirov J."/>
            <person name="Lindblad-Toh K."/>
            <person name="Birren B."/>
            <person name="Nusbaum C."/>
            <person name="Kahn D."/>
            <person name="Robinson-Rechavi M."/>
            <person name="Laudet V."/>
            <person name="Schachter V."/>
            <person name="Quetier F."/>
            <person name="Saurin W."/>
            <person name="Scarpelli C."/>
            <person name="Wincker P."/>
            <person name="Lander E.S."/>
            <person name="Weissenbach J."/>
            <person name="Roest Crollius H."/>
        </authorList>
    </citation>
    <scope>NUCLEOTIDE SEQUENCE [LARGE SCALE GENOMIC DNA]</scope>
</reference>
<evidence type="ECO:0000256" key="1">
    <source>
        <dbReference type="SAM" id="MobiDB-lite"/>
    </source>
</evidence>
<dbReference type="AlphaFoldDB" id="Q4RK87"/>
<feature type="region of interest" description="Disordered" evidence="1">
    <location>
        <begin position="195"/>
        <end position="243"/>
    </location>
</feature>